<dbReference type="SUPFAM" id="SSF54373">
    <property type="entry name" value="FAD-linked reductases, C-terminal domain"/>
    <property type="match status" value="1"/>
</dbReference>
<protein>
    <recommendedName>
        <fullName evidence="4">Tryptophan 2-monooxygenase</fullName>
        <ecNumber evidence="3">1.13.12.3</ecNumber>
    </recommendedName>
</protein>
<comment type="pathway">
    <text evidence="1">Plant hormone metabolism; auxin biosynthesis.</text>
</comment>
<feature type="region of interest" description="Disordered" evidence="7">
    <location>
        <begin position="228"/>
        <end position="247"/>
    </location>
</feature>
<evidence type="ECO:0000256" key="2">
    <source>
        <dbReference type="ARBA" id="ARBA00005833"/>
    </source>
</evidence>
<accession>A0A432M7A1</accession>
<evidence type="ECO:0000256" key="3">
    <source>
        <dbReference type="ARBA" id="ARBA00012535"/>
    </source>
</evidence>
<evidence type="ECO:0000256" key="6">
    <source>
        <dbReference type="ARBA" id="ARBA00047321"/>
    </source>
</evidence>
<dbReference type="PROSITE" id="PS51318">
    <property type="entry name" value="TAT"/>
    <property type="match status" value="1"/>
</dbReference>
<feature type="domain" description="Amine oxidase" evidence="8">
    <location>
        <begin position="65"/>
        <end position="520"/>
    </location>
</feature>
<dbReference type="GO" id="GO:0050361">
    <property type="term" value="F:tryptophan 2-monooxygenase activity"/>
    <property type="evidence" value="ECO:0007669"/>
    <property type="project" value="UniProtKB-EC"/>
</dbReference>
<keyword evidence="5" id="KW-0073">Auxin biosynthesis</keyword>
<dbReference type="InterPro" id="IPR036188">
    <property type="entry name" value="FAD/NAD-bd_sf"/>
</dbReference>
<dbReference type="Pfam" id="PF01593">
    <property type="entry name" value="Amino_oxidase"/>
    <property type="match status" value="1"/>
</dbReference>
<dbReference type="Gene3D" id="3.50.50.60">
    <property type="entry name" value="FAD/NAD(P)-binding domain"/>
    <property type="match status" value="1"/>
</dbReference>
<evidence type="ECO:0000256" key="7">
    <source>
        <dbReference type="SAM" id="MobiDB-lite"/>
    </source>
</evidence>
<reference evidence="9 10" key="1">
    <citation type="submission" date="2018-12" db="EMBL/GenBank/DDBJ databases">
        <title>Dyella dinghuensis sp. nov. DHOA06 and Dyella choica sp. nov. 4M-K27, isolated from forest soil.</title>
        <authorList>
            <person name="Qiu L.-H."/>
            <person name="Gao Z.-H."/>
        </authorList>
    </citation>
    <scope>NUCLEOTIDE SEQUENCE [LARGE SCALE GENOMIC DNA]</scope>
    <source>
        <strain evidence="9 10">4M-K27</strain>
    </source>
</reference>
<dbReference type="GO" id="GO:0009851">
    <property type="term" value="P:auxin biosynthetic process"/>
    <property type="evidence" value="ECO:0007669"/>
    <property type="project" value="UniProtKB-KW"/>
</dbReference>
<name>A0A432M7A1_9GAMM</name>
<dbReference type="Proteomes" id="UP000274358">
    <property type="component" value="Unassembled WGS sequence"/>
</dbReference>
<comment type="caution">
    <text evidence="9">The sequence shown here is derived from an EMBL/GenBank/DDBJ whole genome shotgun (WGS) entry which is preliminary data.</text>
</comment>
<dbReference type="GO" id="GO:0001716">
    <property type="term" value="F:L-amino-acid oxidase activity"/>
    <property type="evidence" value="ECO:0007669"/>
    <property type="project" value="TreeGrafter"/>
</dbReference>
<dbReference type="InterPro" id="IPR050281">
    <property type="entry name" value="Flavin_monoamine_oxidase"/>
</dbReference>
<dbReference type="PANTHER" id="PTHR10742">
    <property type="entry name" value="FLAVIN MONOAMINE OXIDASE"/>
    <property type="match status" value="1"/>
</dbReference>
<dbReference type="InterPro" id="IPR002937">
    <property type="entry name" value="Amino_oxidase"/>
</dbReference>
<evidence type="ECO:0000256" key="5">
    <source>
        <dbReference type="ARBA" id="ARBA00023070"/>
    </source>
</evidence>
<dbReference type="Gene3D" id="3.90.660.10">
    <property type="match status" value="1"/>
</dbReference>
<proteinExistence type="inferred from homology"/>
<evidence type="ECO:0000256" key="4">
    <source>
        <dbReference type="ARBA" id="ARBA00017871"/>
    </source>
</evidence>
<dbReference type="EC" id="1.13.12.3" evidence="3"/>
<evidence type="ECO:0000256" key="1">
    <source>
        <dbReference type="ARBA" id="ARBA00004814"/>
    </source>
</evidence>
<gene>
    <name evidence="9" type="ORF">EKH80_08920</name>
</gene>
<dbReference type="GO" id="GO:0009063">
    <property type="term" value="P:amino acid catabolic process"/>
    <property type="evidence" value="ECO:0007669"/>
    <property type="project" value="TreeGrafter"/>
</dbReference>
<evidence type="ECO:0000259" key="8">
    <source>
        <dbReference type="Pfam" id="PF01593"/>
    </source>
</evidence>
<evidence type="ECO:0000313" key="10">
    <source>
        <dbReference type="Proteomes" id="UP000274358"/>
    </source>
</evidence>
<dbReference type="AlphaFoldDB" id="A0A432M7A1"/>
<dbReference type="OrthoDB" id="337830at2"/>
<comment type="catalytic activity">
    <reaction evidence="6">
        <text>L-tryptophan + O2 = indole-3-acetamide + CO2 + H2O</text>
        <dbReference type="Rhea" id="RHEA:16165"/>
        <dbReference type="ChEBI" id="CHEBI:15377"/>
        <dbReference type="ChEBI" id="CHEBI:15379"/>
        <dbReference type="ChEBI" id="CHEBI:16031"/>
        <dbReference type="ChEBI" id="CHEBI:16526"/>
        <dbReference type="ChEBI" id="CHEBI:57912"/>
        <dbReference type="EC" id="1.13.12.3"/>
    </reaction>
</comment>
<dbReference type="RefSeq" id="WP_126684378.1">
    <property type="nucleotide sequence ID" value="NZ_RYYV01000005.1"/>
</dbReference>
<dbReference type="SUPFAM" id="SSF51905">
    <property type="entry name" value="FAD/NAD(P)-binding domain"/>
    <property type="match status" value="1"/>
</dbReference>
<dbReference type="EMBL" id="RYYV01000005">
    <property type="protein sequence ID" value="RUL76818.1"/>
    <property type="molecule type" value="Genomic_DNA"/>
</dbReference>
<comment type="similarity">
    <text evidence="2">Belongs to the tryptophan 2-monooxygenase family.</text>
</comment>
<evidence type="ECO:0000313" key="9">
    <source>
        <dbReference type="EMBL" id="RUL76818.1"/>
    </source>
</evidence>
<dbReference type="InterPro" id="IPR006311">
    <property type="entry name" value="TAT_signal"/>
</dbReference>
<dbReference type="Gene3D" id="1.20.1440.240">
    <property type="match status" value="1"/>
</dbReference>
<sequence length="535" mass="58862">MQGEDSRLSMTRRDLLRLVGLSAGGAAMYAVMNRLGHAAESPYQGTPVLQGTPRGASVLILGAGLAGMVAAYELRQAGYKVQVLEYNHRAGGRNWTLRGGDTYTELGGFTQHCQFDRGHYINPGPWRIPYHHRGLLDYCKKLDIPLEPFVQVNHNAYLHSSKAFGGKPQRFRTVNADYRGNLAELLAKATQQSKLDAQVSREDQALLLESLRQWGALDEKYAYVAGPGTSNRRGYDKEPGGGLSAKPLDSQPLSLHDVLGSHLWSGLSDGEGYEFQTSLLQPVGGMGRIGEAFARKLEGVIRYNAKVTAIHQDQGGVTVSYEDARRSGHVQSARADWCICTIPLSILSQIPMNVSAPMAEAIGAVPYAASVKVGLQFKRRFWEEDEDIYGGITLTDLPINTIAYPSCDFNRPGKGVLLGAYLYGLDAYQFTAMSPEERVRRVVEYGSQIHPQYRQEFENGVAVAWHRAPYTLGCFATWTDELRDKHYDNLCQIDGRIALAGEHASYLPAWQEGAVTSALDVITRIHQRVVAGGTA</sequence>
<dbReference type="PANTHER" id="PTHR10742:SF342">
    <property type="entry name" value="AMINE OXIDASE"/>
    <property type="match status" value="1"/>
</dbReference>
<keyword evidence="10" id="KW-1185">Reference proteome</keyword>
<organism evidence="9 10">
    <name type="scientific">Dyella choica</name>
    <dbReference type="NCBI Taxonomy" id="1927959"/>
    <lineage>
        <taxon>Bacteria</taxon>
        <taxon>Pseudomonadati</taxon>
        <taxon>Pseudomonadota</taxon>
        <taxon>Gammaproteobacteria</taxon>
        <taxon>Lysobacterales</taxon>
        <taxon>Rhodanobacteraceae</taxon>
        <taxon>Dyella</taxon>
    </lineage>
</organism>